<dbReference type="AlphaFoldDB" id="A0A015UAA4"/>
<sequence length="320" mass="36110">MKIPNIYFRADANAQIGYGHFIRTLALADLLCNSYNCYFATVNPTEYQREEISKICPAIVLSEKNHWTEFLSLLSGNEIVVLDNYYFTSEYQKTIKDKGCFLVCIDEMHDKHYWADVIFCPDPVKSSLFSLEPYTQLYIGLEWAFLRSPFLNGNSWQGHDSLQNIVLSLGGADPCHLMNRLLDVLVQFPISINVVTGNQVVIDSRFFQNSSINIHIGISASELVYLYQNSDAAFLSASTMCLEAFAIGIPVASGYYVNNQIALYEYLCQINAIYPLGDLKQNDFEAKIISLFAGGGKLNPYVIKYSDCKSEIMNIFSSLL</sequence>
<dbReference type="PATRIC" id="fig|1339316.3.peg.1533"/>
<dbReference type="Gene3D" id="3.40.50.2000">
    <property type="entry name" value="Glycogen Phosphorylase B"/>
    <property type="match status" value="1"/>
</dbReference>
<evidence type="ECO:0000313" key="1">
    <source>
        <dbReference type="EMBL" id="EXY91722.1"/>
    </source>
</evidence>
<accession>A0A015UAA4</accession>
<evidence type="ECO:0000313" key="2">
    <source>
        <dbReference type="Proteomes" id="UP000020773"/>
    </source>
</evidence>
<dbReference type="RefSeq" id="WP_032556388.1">
    <property type="nucleotide sequence ID" value="NZ_JGDB01000030.1"/>
</dbReference>
<comment type="caution">
    <text evidence="1">The sequence shown here is derived from an EMBL/GenBank/DDBJ whole genome shotgun (WGS) entry which is preliminary data.</text>
</comment>
<dbReference type="Gene3D" id="3.40.50.11190">
    <property type="match status" value="1"/>
</dbReference>
<dbReference type="EMBL" id="JGDB01000030">
    <property type="protein sequence ID" value="EXY91722.1"/>
    <property type="molecule type" value="Genomic_DNA"/>
</dbReference>
<protein>
    <submittedName>
        <fullName evidence="1">Putative pseudaminic acid biosynthesis-associated protein PseG</fullName>
    </submittedName>
</protein>
<gene>
    <name evidence="1" type="ORF">M125_1576</name>
</gene>
<proteinExistence type="predicted"/>
<organism evidence="1 2">
    <name type="scientific">Bacteroides fragilis str. 3998T(B)3</name>
    <dbReference type="NCBI Taxonomy" id="1339316"/>
    <lineage>
        <taxon>Bacteria</taxon>
        <taxon>Pseudomonadati</taxon>
        <taxon>Bacteroidota</taxon>
        <taxon>Bacteroidia</taxon>
        <taxon>Bacteroidales</taxon>
        <taxon>Bacteroidaceae</taxon>
        <taxon>Bacteroides</taxon>
    </lineage>
</organism>
<reference evidence="1 2" key="1">
    <citation type="submission" date="2014-02" db="EMBL/GenBank/DDBJ databases">
        <authorList>
            <person name="Sears C."/>
            <person name="Carroll K."/>
            <person name="Sack B.R."/>
            <person name="Qadri F."/>
            <person name="Myers L.L."/>
            <person name="Chung G.-T."/>
            <person name="Escheverria P."/>
            <person name="Fraser C.M."/>
            <person name="Sadzewicz L."/>
            <person name="Shefchek K.A."/>
            <person name="Tallon L."/>
            <person name="Das S.P."/>
            <person name="Daugherty S."/>
            <person name="Mongodin E.F."/>
        </authorList>
    </citation>
    <scope>NUCLEOTIDE SEQUENCE [LARGE SCALE GENOMIC DNA]</scope>
    <source>
        <strain evidence="2">3998T(B)3</strain>
    </source>
</reference>
<dbReference type="Proteomes" id="UP000020773">
    <property type="component" value="Unassembled WGS sequence"/>
</dbReference>
<name>A0A015UAA4_BACFG</name>